<evidence type="ECO:0000256" key="13">
    <source>
        <dbReference type="ARBA" id="ARBA00023211"/>
    </source>
</evidence>
<feature type="compositionally biased region" description="Polar residues" evidence="16">
    <location>
        <begin position="9"/>
        <end position="25"/>
    </location>
</feature>
<dbReference type="PANTHER" id="PTHR12439:SF42">
    <property type="entry name" value="ENDORIBONUCLEASE-RELATED"/>
    <property type="match status" value="1"/>
</dbReference>
<evidence type="ECO:0000256" key="1">
    <source>
        <dbReference type="ARBA" id="ARBA00001936"/>
    </source>
</evidence>
<comment type="subcellular location">
    <subcellularLocation>
        <location evidence="2">Secreted</location>
    </subcellularLocation>
</comment>
<keyword evidence="7 15" id="KW-0479">Metal-binding</keyword>
<dbReference type="PRINTS" id="PR00022">
    <property type="entry name" value="SOMATOMEDINB"/>
</dbReference>
<dbReference type="SUPFAM" id="SSF142877">
    <property type="entry name" value="EndoU-like"/>
    <property type="match status" value="1"/>
</dbReference>
<dbReference type="GeneTree" id="ENSGT00530000063825"/>
<keyword evidence="17" id="KW-0472">Membrane</keyword>
<keyword evidence="14" id="KW-0456">Lyase</keyword>
<evidence type="ECO:0000256" key="8">
    <source>
        <dbReference type="ARBA" id="ARBA00022737"/>
    </source>
</evidence>
<feature type="region of interest" description="Disordered" evidence="16">
    <location>
        <begin position="1"/>
        <end position="25"/>
    </location>
</feature>
<keyword evidence="8" id="KW-0677">Repeat</keyword>
<dbReference type="SUPFAM" id="SSF90188">
    <property type="entry name" value="Somatomedin B domain"/>
    <property type="match status" value="1"/>
</dbReference>
<protein>
    <recommendedName>
        <fullName evidence="15">Uridylate-specific endoribonuclease</fullName>
        <ecNumber evidence="15">4.6.1.-</ecNumber>
    </recommendedName>
</protein>
<evidence type="ECO:0000256" key="15">
    <source>
        <dbReference type="RuleBase" id="RU367085"/>
    </source>
</evidence>
<dbReference type="Proteomes" id="UP000694388">
    <property type="component" value="Unplaced"/>
</dbReference>
<dbReference type="GO" id="GO:0016829">
    <property type="term" value="F:lyase activity"/>
    <property type="evidence" value="ECO:0007669"/>
    <property type="project" value="UniProtKB-KW"/>
</dbReference>
<feature type="domain" description="EndoU" evidence="19">
    <location>
        <begin position="147"/>
        <end position="420"/>
    </location>
</feature>
<evidence type="ECO:0000256" key="14">
    <source>
        <dbReference type="ARBA" id="ARBA00023239"/>
    </source>
</evidence>
<evidence type="ECO:0000256" key="17">
    <source>
        <dbReference type="SAM" id="Phobius"/>
    </source>
</evidence>
<name>A0A8C4R0L1_EPTBU</name>
<dbReference type="AlphaFoldDB" id="A0A8C4R0L1"/>
<dbReference type="InterPro" id="IPR018998">
    <property type="entry name" value="EndoU_C"/>
</dbReference>
<accession>A0A8C4R0L1</accession>
<dbReference type="Pfam" id="PF01033">
    <property type="entry name" value="Somatomedin_B"/>
    <property type="match status" value="1"/>
</dbReference>
<comment type="cofactor">
    <cofactor evidence="1 15">
        <name>Mn(2+)</name>
        <dbReference type="ChEBI" id="CHEBI:29035"/>
    </cofactor>
</comment>
<keyword evidence="5" id="KW-0964">Secreted</keyword>
<evidence type="ECO:0000259" key="19">
    <source>
        <dbReference type="PROSITE" id="PS51959"/>
    </source>
</evidence>
<evidence type="ECO:0000256" key="5">
    <source>
        <dbReference type="ARBA" id="ARBA00022525"/>
    </source>
</evidence>
<dbReference type="InterPro" id="IPR039787">
    <property type="entry name" value="ENDOU"/>
</dbReference>
<evidence type="ECO:0000313" key="20">
    <source>
        <dbReference type="Ensembl" id="ENSEBUP00000023344.1"/>
    </source>
</evidence>
<keyword evidence="17" id="KW-0812">Transmembrane</keyword>
<evidence type="ECO:0000256" key="16">
    <source>
        <dbReference type="SAM" id="MobiDB-lite"/>
    </source>
</evidence>
<evidence type="ECO:0000313" key="21">
    <source>
        <dbReference type="Proteomes" id="UP000694388"/>
    </source>
</evidence>
<dbReference type="GO" id="GO:0005576">
    <property type="term" value="C:extracellular region"/>
    <property type="evidence" value="ECO:0007669"/>
    <property type="project" value="UniProtKB-SubCell"/>
</dbReference>
<evidence type="ECO:0000256" key="3">
    <source>
        <dbReference type="ARBA" id="ARBA00010168"/>
    </source>
</evidence>
<evidence type="ECO:0000256" key="6">
    <source>
        <dbReference type="ARBA" id="ARBA00022722"/>
    </source>
</evidence>
<evidence type="ECO:0000256" key="7">
    <source>
        <dbReference type="ARBA" id="ARBA00022723"/>
    </source>
</evidence>
<dbReference type="CDD" id="cd21159">
    <property type="entry name" value="XendoU"/>
    <property type="match status" value="1"/>
</dbReference>
<dbReference type="Pfam" id="PF09412">
    <property type="entry name" value="XendoU"/>
    <property type="match status" value="1"/>
</dbReference>
<comment type="catalytic activity">
    <reaction evidence="15">
        <text>ribonucleotidyl-uridine-RNA = a 5'-end dephospho-uridine-RNA + a 3'-end 2',3'-cyclophospho-ribonucleotide-RNA</text>
        <dbReference type="Rhea" id="RHEA:67792"/>
        <dbReference type="Rhea" id="RHEA-COMP:10464"/>
        <dbReference type="Rhea" id="RHEA-COMP:17354"/>
        <dbReference type="Rhea" id="RHEA-COMP:17356"/>
        <dbReference type="ChEBI" id="CHEBI:83064"/>
        <dbReference type="ChEBI" id="CHEBI:173117"/>
        <dbReference type="ChEBI" id="CHEBI:173224"/>
    </reaction>
</comment>
<keyword evidence="6 15" id="KW-0540">Nuclease</keyword>
<feature type="domain" description="SMB" evidence="18">
    <location>
        <begin position="103"/>
        <end position="145"/>
    </location>
</feature>
<organism evidence="20 21">
    <name type="scientific">Eptatretus burgeri</name>
    <name type="common">Inshore hagfish</name>
    <dbReference type="NCBI Taxonomy" id="7764"/>
    <lineage>
        <taxon>Eukaryota</taxon>
        <taxon>Metazoa</taxon>
        <taxon>Chordata</taxon>
        <taxon>Craniata</taxon>
        <taxon>Vertebrata</taxon>
        <taxon>Cyclostomata</taxon>
        <taxon>Myxini</taxon>
        <taxon>Myxiniformes</taxon>
        <taxon>Myxinidae</taxon>
        <taxon>Eptatretinae</taxon>
        <taxon>Eptatretus</taxon>
    </lineage>
</organism>
<dbReference type="GO" id="GO:0016787">
    <property type="term" value="F:hydrolase activity"/>
    <property type="evidence" value="ECO:0007669"/>
    <property type="project" value="UniProtKB-KW"/>
</dbReference>
<comment type="similarity">
    <text evidence="3 15">Belongs to the ENDOU family.</text>
</comment>
<feature type="transmembrane region" description="Helical" evidence="17">
    <location>
        <begin position="67"/>
        <end position="94"/>
    </location>
</feature>
<evidence type="ECO:0000256" key="2">
    <source>
        <dbReference type="ARBA" id="ARBA00004613"/>
    </source>
</evidence>
<keyword evidence="9 15" id="KW-0255">Endonuclease</keyword>
<evidence type="ECO:0000256" key="12">
    <source>
        <dbReference type="ARBA" id="ARBA00023157"/>
    </source>
</evidence>
<dbReference type="GO" id="GO:0030247">
    <property type="term" value="F:polysaccharide binding"/>
    <property type="evidence" value="ECO:0007669"/>
    <property type="project" value="InterPro"/>
</dbReference>
<comment type="subunit">
    <text evidence="4 15">Monomer.</text>
</comment>
<keyword evidence="17" id="KW-1133">Transmembrane helix</keyword>
<dbReference type="GO" id="GO:0006955">
    <property type="term" value="P:immune response"/>
    <property type="evidence" value="ECO:0007669"/>
    <property type="project" value="InterPro"/>
</dbReference>
<evidence type="ECO:0000256" key="11">
    <source>
        <dbReference type="ARBA" id="ARBA00022884"/>
    </source>
</evidence>
<dbReference type="GO" id="GO:0005044">
    <property type="term" value="F:scavenger receptor activity"/>
    <property type="evidence" value="ECO:0007669"/>
    <property type="project" value="InterPro"/>
</dbReference>
<dbReference type="SMART" id="SM00201">
    <property type="entry name" value="SO"/>
    <property type="match status" value="1"/>
</dbReference>
<dbReference type="PROSITE" id="PS51959">
    <property type="entry name" value="ENDOU"/>
    <property type="match status" value="1"/>
</dbReference>
<dbReference type="GO" id="GO:0004521">
    <property type="term" value="F:RNA endonuclease activity"/>
    <property type="evidence" value="ECO:0007669"/>
    <property type="project" value="UniProtKB-UniRule"/>
</dbReference>
<keyword evidence="10 15" id="KW-0378">Hydrolase</keyword>
<dbReference type="GO" id="GO:0003723">
    <property type="term" value="F:RNA binding"/>
    <property type="evidence" value="ECO:0007669"/>
    <property type="project" value="UniProtKB-UniRule"/>
</dbReference>
<keyword evidence="13 15" id="KW-0464">Manganese</keyword>
<keyword evidence="12" id="KW-1015">Disulfide bond</keyword>
<sequence length="420" mass="47747">MENFGDNGKINTQNPQPSSHLTTNKCGSGSRFTNCEKFTRALIRPRLLQMKAVTVEQKGLKSSKPNYLCCGIGICFTIMLLITCLLVLLLPGIYGKDVKQRSSVGSCDGRCNDPLDSTQNCQCNSACEKYRDCCSDYNNVCKDFVILNSEIIQVSEQLYSLDSNRASPSDIILNKQTLIVDSKTGAKLDEASAPLYTYVNEKILFARPTFAKLIALQDNYVRTTGVPELENDQELHEQREFLDVVFKSPVMKALFEFLHKKGKYSLLEDFKDDVEKMWFGFYSRSKGVLDSSGFEHVFVGEIKKSKVSGLHNWVRFYLLEKNRKLNYYSYSFDEQMKDYPDVLAMQFMWDGFYKQVGSGFIGSSPEFDLAISTLCFIARPDQQCAIQVNGKSMKIQTYTWTHSYYDNGKKFVASAYVNVP</sequence>
<keyword evidence="21" id="KW-1185">Reference proteome</keyword>
<dbReference type="InterPro" id="IPR001212">
    <property type="entry name" value="Somatomedin_B_dom"/>
</dbReference>
<dbReference type="PROSITE" id="PS50958">
    <property type="entry name" value="SMB_2"/>
    <property type="match status" value="1"/>
</dbReference>
<reference evidence="20" key="2">
    <citation type="submission" date="2025-09" db="UniProtKB">
        <authorList>
            <consortium name="Ensembl"/>
        </authorList>
    </citation>
    <scope>IDENTIFICATION</scope>
</reference>
<dbReference type="PANTHER" id="PTHR12439">
    <property type="entry name" value="PLACENTAL PROTEIN 11-RELATED"/>
    <property type="match status" value="1"/>
</dbReference>
<dbReference type="InterPro" id="IPR037227">
    <property type="entry name" value="EndoU-like"/>
</dbReference>
<dbReference type="EC" id="4.6.1.-" evidence="15"/>
<evidence type="ECO:0000256" key="4">
    <source>
        <dbReference type="ARBA" id="ARBA00011245"/>
    </source>
</evidence>
<evidence type="ECO:0000256" key="10">
    <source>
        <dbReference type="ARBA" id="ARBA00022801"/>
    </source>
</evidence>
<dbReference type="GO" id="GO:0046872">
    <property type="term" value="F:metal ion binding"/>
    <property type="evidence" value="ECO:0007669"/>
    <property type="project" value="UniProtKB-UniRule"/>
</dbReference>
<dbReference type="PROSITE" id="PS00524">
    <property type="entry name" value="SMB_1"/>
    <property type="match status" value="1"/>
</dbReference>
<dbReference type="Gene3D" id="4.10.410.20">
    <property type="match status" value="1"/>
</dbReference>
<dbReference type="InterPro" id="IPR020436">
    <property type="entry name" value="SMB_chordata"/>
</dbReference>
<keyword evidence="11 15" id="KW-0694">RNA-binding</keyword>
<dbReference type="InterPro" id="IPR036024">
    <property type="entry name" value="Somatomedin_B-like_dom_sf"/>
</dbReference>
<evidence type="ECO:0000256" key="9">
    <source>
        <dbReference type="ARBA" id="ARBA00022759"/>
    </source>
</evidence>
<evidence type="ECO:0000259" key="18">
    <source>
        <dbReference type="PROSITE" id="PS50958"/>
    </source>
</evidence>
<reference evidence="20" key="1">
    <citation type="submission" date="2025-08" db="UniProtKB">
        <authorList>
            <consortium name="Ensembl"/>
        </authorList>
    </citation>
    <scope>IDENTIFICATION</scope>
</reference>
<proteinExistence type="inferred from homology"/>
<dbReference type="Ensembl" id="ENSEBUT00000023920.1">
    <property type="protein sequence ID" value="ENSEBUP00000023344.1"/>
    <property type="gene ID" value="ENSEBUG00000014370.1"/>
</dbReference>